<dbReference type="EMBL" id="JACSRA010000036">
    <property type="protein sequence ID" value="MBD7913145.1"/>
    <property type="molecule type" value="Genomic_DNA"/>
</dbReference>
<organism evidence="1 2">
    <name type="scientific">Clostridium cibarium</name>
    <dbReference type="NCBI Taxonomy" id="2762247"/>
    <lineage>
        <taxon>Bacteria</taxon>
        <taxon>Bacillati</taxon>
        <taxon>Bacillota</taxon>
        <taxon>Clostridia</taxon>
        <taxon>Eubacteriales</taxon>
        <taxon>Clostridiaceae</taxon>
        <taxon>Clostridium</taxon>
    </lineage>
</organism>
<dbReference type="Proteomes" id="UP000627781">
    <property type="component" value="Unassembled WGS sequence"/>
</dbReference>
<reference evidence="1 2" key="1">
    <citation type="submission" date="2020-08" db="EMBL/GenBank/DDBJ databases">
        <title>A Genomic Blueprint of the Chicken Gut Microbiome.</title>
        <authorList>
            <person name="Gilroy R."/>
            <person name="Ravi A."/>
            <person name="Getino M."/>
            <person name="Pursley I."/>
            <person name="Horton D.L."/>
            <person name="Alikhan N.-F."/>
            <person name="Baker D."/>
            <person name="Gharbi K."/>
            <person name="Hall N."/>
            <person name="Watson M."/>
            <person name="Adriaenssens E.M."/>
            <person name="Foster-Nyarko E."/>
            <person name="Jarju S."/>
            <person name="Secka A."/>
            <person name="Antonio M."/>
            <person name="Oren A."/>
            <person name="Chaudhuri R."/>
            <person name="La Ragione R.M."/>
            <person name="Hildebrand F."/>
            <person name="Pallen M.J."/>
        </authorList>
    </citation>
    <scope>NUCLEOTIDE SEQUENCE [LARGE SCALE GENOMIC DNA]</scope>
    <source>
        <strain evidence="1 2">Sa3CVN1</strain>
    </source>
</reference>
<evidence type="ECO:0000313" key="2">
    <source>
        <dbReference type="Proteomes" id="UP000627781"/>
    </source>
</evidence>
<evidence type="ECO:0000313" key="1">
    <source>
        <dbReference type="EMBL" id="MBD7913145.1"/>
    </source>
</evidence>
<proteinExistence type="predicted"/>
<name>A0ABR8PY93_9CLOT</name>
<protein>
    <submittedName>
        <fullName evidence="1">Uncharacterized protein</fullName>
    </submittedName>
</protein>
<sequence>MLNINNVRYSVDGKSFYFTATKKDSLSKKDCNGDEYIPNSLNKSEIKN</sequence>
<gene>
    <name evidence="1" type="ORF">H9661_17480</name>
</gene>
<keyword evidence="2" id="KW-1185">Reference proteome</keyword>
<accession>A0ABR8PY93</accession>
<comment type="caution">
    <text evidence="1">The sequence shown here is derived from an EMBL/GenBank/DDBJ whole genome shotgun (WGS) entry which is preliminary data.</text>
</comment>